<evidence type="ECO:0000313" key="2">
    <source>
        <dbReference type="EMBL" id="EFH84903.1"/>
    </source>
</evidence>
<dbReference type="Proteomes" id="UP000004508">
    <property type="component" value="Unassembled WGS sequence"/>
</dbReference>
<keyword evidence="1" id="KW-1133">Transmembrane helix</keyword>
<evidence type="ECO:0000256" key="1">
    <source>
        <dbReference type="SAM" id="Phobius"/>
    </source>
</evidence>
<name>D6TXH0_KTERA</name>
<feature type="transmembrane region" description="Helical" evidence="1">
    <location>
        <begin position="26"/>
        <end position="46"/>
    </location>
</feature>
<feature type="transmembrane region" description="Helical" evidence="1">
    <location>
        <begin position="83"/>
        <end position="104"/>
    </location>
</feature>
<organism evidence="2 3">
    <name type="scientific">Ktedonobacter racemifer DSM 44963</name>
    <dbReference type="NCBI Taxonomy" id="485913"/>
    <lineage>
        <taxon>Bacteria</taxon>
        <taxon>Bacillati</taxon>
        <taxon>Chloroflexota</taxon>
        <taxon>Ktedonobacteria</taxon>
        <taxon>Ktedonobacterales</taxon>
        <taxon>Ktedonobacteraceae</taxon>
        <taxon>Ktedonobacter</taxon>
    </lineage>
</organism>
<feature type="transmembrane region" description="Helical" evidence="1">
    <location>
        <begin position="198"/>
        <end position="219"/>
    </location>
</feature>
<feature type="transmembrane region" description="Helical" evidence="1">
    <location>
        <begin position="124"/>
        <end position="145"/>
    </location>
</feature>
<proteinExistence type="predicted"/>
<accession>D6TXH0</accession>
<keyword evidence="1" id="KW-0812">Transmembrane</keyword>
<dbReference type="OrthoDB" id="9807827at2"/>
<sequence length="413" mass="45936">MSRPGILSESKQQSIFKFNQKMARGLAWAAWSISMLLILSATVIWFLDGGNLRQGGHIILTGIAFACFGTVGALIISQRPDNTIGWIFCSVGIGTGITDFSGAYSTYSTIHGHVLLPGSGIFNWLGDTCWPLNWSLMLVFLPLLFPNGHPLTRRWRIVGWLAAIMTSLAVLINQVAYIGGALSGDANFTTFWVNQGSILNILQLPLTIAAFVSLILRFIRARERERQQIKWLAYGVIILVVLVIGTILFLNDNSPLSQYLFDIAIMCLPLSIGISILCAQLYDIDRLISRTLIYLLLSALLVLTYLALVFGLQFTLQGITQNSPVPIVVSTLTVAALFQSLRRAIQQVIDRSFYRRKYNAEKVLTRFGATLHNEIDLTQLSQYLLAVVQETMQPEHVSLWLCAKSQPEQEKAV</sequence>
<feature type="transmembrane region" description="Helical" evidence="1">
    <location>
        <begin position="231"/>
        <end position="250"/>
    </location>
</feature>
<evidence type="ECO:0000313" key="3">
    <source>
        <dbReference type="Proteomes" id="UP000004508"/>
    </source>
</evidence>
<gene>
    <name evidence="2" type="ORF">Krac_6021</name>
</gene>
<reference evidence="2 3" key="1">
    <citation type="journal article" date="2011" name="Stand. Genomic Sci.">
        <title>Non-contiguous finished genome sequence and contextual data of the filamentous soil bacterium Ktedonobacter racemifer type strain (SOSP1-21).</title>
        <authorList>
            <person name="Chang Y.J."/>
            <person name="Land M."/>
            <person name="Hauser L."/>
            <person name="Chertkov O."/>
            <person name="Del Rio T.G."/>
            <person name="Nolan M."/>
            <person name="Copeland A."/>
            <person name="Tice H."/>
            <person name="Cheng J.F."/>
            <person name="Lucas S."/>
            <person name="Han C."/>
            <person name="Goodwin L."/>
            <person name="Pitluck S."/>
            <person name="Ivanova N."/>
            <person name="Ovchinikova G."/>
            <person name="Pati A."/>
            <person name="Chen A."/>
            <person name="Palaniappan K."/>
            <person name="Mavromatis K."/>
            <person name="Liolios K."/>
            <person name="Brettin T."/>
            <person name="Fiebig A."/>
            <person name="Rohde M."/>
            <person name="Abt B."/>
            <person name="Goker M."/>
            <person name="Detter J.C."/>
            <person name="Woyke T."/>
            <person name="Bristow J."/>
            <person name="Eisen J.A."/>
            <person name="Markowitz V."/>
            <person name="Hugenholtz P."/>
            <person name="Kyrpides N.C."/>
            <person name="Klenk H.P."/>
            <person name="Lapidus A."/>
        </authorList>
    </citation>
    <scope>NUCLEOTIDE SEQUENCE [LARGE SCALE GENOMIC DNA]</scope>
    <source>
        <strain evidence="3">DSM 44963</strain>
    </source>
</reference>
<dbReference type="AlphaFoldDB" id="D6TXH0"/>
<comment type="caution">
    <text evidence="2">The sequence shown here is derived from an EMBL/GenBank/DDBJ whole genome shotgun (WGS) entry which is preliminary data.</text>
</comment>
<feature type="transmembrane region" description="Helical" evidence="1">
    <location>
        <begin position="291"/>
        <end position="312"/>
    </location>
</feature>
<feature type="transmembrane region" description="Helical" evidence="1">
    <location>
        <begin position="58"/>
        <end position="76"/>
    </location>
</feature>
<dbReference type="eggNOG" id="COG4585">
    <property type="taxonomic scope" value="Bacteria"/>
</dbReference>
<feature type="transmembrane region" description="Helical" evidence="1">
    <location>
        <begin position="157"/>
        <end position="178"/>
    </location>
</feature>
<protein>
    <submittedName>
        <fullName evidence="2">Uncharacterized protein</fullName>
    </submittedName>
</protein>
<keyword evidence="3" id="KW-1185">Reference proteome</keyword>
<feature type="transmembrane region" description="Helical" evidence="1">
    <location>
        <begin position="324"/>
        <end position="341"/>
    </location>
</feature>
<dbReference type="STRING" id="485913.Krac_6021"/>
<dbReference type="EMBL" id="ADVG01000003">
    <property type="protein sequence ID" value="EFH84903.1"/>
    <property type="molecule type" value="Genomic_DNA"/>
</dbReference>
<dbReference type="RefSeq" id="WP_007916747.1">
    <property type="nucleotide sequence ID" value="NZ_ADVG01000003.1"/>
</dbReference>
<keyword evidence="1" id="KW-0472">Membrane</keyword>
<feature type="transmembrane region" description="Helical" evidence="1">
    <location>
        <begin position="256"/>
        <end position="279"/>
    </location>
</feature>
<dbReference type="InParanoid" id="D6TXH0"/>